<dbReference type="InterPro" id="IPR006638">
    <property type="entry name" value="Elp3/MiaA/NifB-like_rSAM"/>
</dbReference>
<dbReference type="GO" id="GO:0051539">
    <property type="term" value="F:4 iron, 4 sulfur cluster binding"/>
    <property type="evidence" value="ECO:0007669"/>
    <property type="project" value="UniProtKB-KW"/>
</dbReference>
<dbReference type="InterPro" id="IPR034422">
    <property type="entry name" value="HydE/PylB-like"/>
</dbReference>
<keyword evidence="2" id="KW-0479">Metal-binding</keyword>
<dbReference type="InterPro" id="IPR024021">
    <property type="entry name" value="FeFe-hyd_HydE_rSAM"/>
</dbReference>
<name>A0A1R1MMB3_9BACT</name>
<keyword evidence="3 5" id="KW-0408">Iron</keyword>
<dbReference type="Gene3D" id="3.20.20.70">
    <property type="entry name" value="Aldolase class I"/>
    <property type="match status" value="1"/>
</dbReference>
<gene>
    <name evidence="8" type="ORF">BLW93_02700</name>
</gene>
<comment type="caution">
    <text evidence="8">The sequence shown here is derived from an EMBL/GenBank/DDBJ whole genome shotgun (WGS) entry which is preliminary data.</text>
</comment>
<keyword evidence="1 5" id="KW-0949">S-adenosyl-L-methionine</keyword>
<evidence type="ECO:0000259" key="7">
    <source>
        <dbReference type="PROSITE" id="PS51918"/>
    </source>
</evidence>
<evidence type="ECO:0000256" key="6">
    <source>
        <dbReference type="PIRSR" id="PIRSR004762-2"/>
    </source>
</evidence>
<dbReference type="InterPro" id="IPR058240">
    <property type="entry name" value="rSAM_sf"/>
</dbReference>
<dbReference type="SUPFAM" id="SSF102114">
    <property type="entry name" value="Radical SAM enzymes"/>
    <property type="match status" value="1"/>
</dbReference>
<dbReference type="SFLD" id="SFLDG01060">
    <property type="entry name" value="BATS_domain_containing"/>
    <property type="match status" value="1"/>
</dbReference>
<dbReference type="GO" id="GO:0046872">
    <property type="term" value="F:metal ion binding"/>
    <property type="evidence" value="ECO:0007669"/>
    <property type="project" value="UniProtKB-KW"/>
</dbReference>
<comment type="cofactor">
    <cofactor evidence="5">
        <name>[4Fe-4S] cluster</name>
        <dbReference type="ChEBI" id="CHEBI:49883"/>
    </cofactor>
    <text evidence="5">Binds 1 [4Fe-4S] cluster. The cluster is coordinated with 3 cysteines and an exchangeable S-adenosyl-L-methionine.</text>
</comment>
<protein>
    <submittedName>
        <fullName evidence="8">[FeFe] hydrogenase H-cluster radical SAM maturase HydE</fullName>
    </submittedName>
</protein>
<evidence type="ECO:0000256" key="2">
    <source>
        <dbReference type="ARBA" id="ARBA00022723"/>
    </source>
</evidence>
<keyword evidence="4 5" id="KW-0411">Iron-sulfur</keyword>
<dbReference type="PANTHER" id="PTHR43726:SF1">
    <property type="entry name" value="BIOTIN SYNTHASE"/>
    <property type="match status" value="1"/>
</dbReference>
<dbReference type="GO" id="GO:0016740">
    <property type="term" value="F:transferase activity"/>
    <property type="evidence" value="ECO:0007669"/>
    <property type="project" value="TreeGrafter"/>
</dbReference>
<feature type="domain" description="Radical SAM core" evidence="7">
    <location>
        <begin position="35"/>
        <end position="274"/>
    </location>
</feature>
<keyword evidence="5" id="KW-0004">4Fe-4S</keyword>
<evidence type="ECO:0000256" key="5">
    <source>
        <dbReference type="PIRSR" id="PIRSR004762-1"/>
    </source>
</evidence>
<dbReference type="CDD" id="cd01335">
    <property type="entry name" value="Radical_SAM"/>
    <property type="match status" value="1"/>
</dbReference>
<dbReference type="SFLD" id="SFLDS00029">
    <property type="entry name" value="Radical_SAM"/>
    <property type="match status" value="1"/>
</dbReference>
<organism evidence="8 9">
    <name type="scientific">Desulfurobacterium indicum</name>
    <dbReference type="NCBI Taxonomy" id="1914305"/>
    <lineage>
        <taxon>Bacteria</taxon>
        <taxon>Pseudomonadati</taxon>
        <taxon>Aquificota</taxon>
        <taxon>Aquificia</taxon>
        <taxon>Desulfurobacteriales</taxon>
        <taxon>Desulfurobacteriaceae</taxon>
        <taxon>Desulfurobacterium</taxon>
    </lineage>
</organism>
<accession>A0A1R1MMB3</accession>
<evidence type="ECO:0000313" key="9">
    <source>
        <dbReference type="Proteomes" id="UP000187408"/>
    </source>
</evidence>
<feature type="binding site" evidence="5">
    <location>
        <position position="53"/>
    </location>
    <ligand>
        <name>[4Fe-4S] cluster</name>
        <dbReference type="ChEBI" id="CHEBI:49883"/>
        <note>4Fe-4S-S-AdoMet</note>
    </ligand>
</feature>
<dbReference type="SMART" id="SM00729">
    <property type="entry name" value="Elp3"/>
    <property type="match status" value="1"/>
</dbReference>
<dbReference type="InterPro" id="IPR013785">
    <property type="entry name" value="Aldolase_TIM"/>
</dbReference>
<feature type="binding site" evidence="6">
    <location>
        <position position="183"/>
    </location>
    <ligand>
        <name>S-adenosyl-L-methionine</name>
        <dbReference type="ChEBI" id="CHEBI:59789"/>
    </ligand>
</feature>
<proteinExistence type="predicted"/>
<dbReference type="STRING" id="1914305.BLW93_02700"/>
<feature type="binding site" evidence="5">
    <location>
        <position position="56"/>
    </location>
    <ligand>
        <name>[4Fe-4S] cluster</name>
        <dbReference type="ChEBI" id="CHEBI:49883"/>
        <note>4Fe-4S-S-AdoMet</note>
    </ligand>
</feature>
<dbReference type="PROSITE" id="PS51918">
    <property type="entry name" value="RADICAL_SAM"/>
    <property type="match status" value="1"/>
</dbReference>
<sequence length="365" mass="41744">MEISDDRILKELSIDGVSGSLISLADLIRKQKVGDFVYFRGLVEISNICSKNCYYCGLRKGNTKLKRYALSEDEAVVIGVFIYRSGISSIALQSGEVKSDRWVEKLVNIVRRIKEETKKIDEENGKEPKGAGITISFGELEKEHYEELFRAGAHRYLLRIETSDRELYEKLHPVDENHSFDTRLKCLEWLKEIGYQVGTGVMIGVPGQTIKHLLSDLRFFRSFDIDMIGMGPYIEHRDTPLFVWHRKEIEKRSFYRKAYELSIKMIAFARIMLEDVNIVASTALQSIPGCENSLETGIIAGANVVMPVFTPSDFKKAYSIYENKNNLTVSQMAERIEKAGYIPVFDKWGDPIHYFERIKGQTAPV</sequence>
<reference evidence="8 9" key="1">
    <citation type="submission" date="2016-10" db="EMBL/GenBank/DDBJ databases">
        <title>Genome sequence of a sulfur-reducing bacterium Desulfurobacterium indicum K6013.</title>
        <authorList>
            <person name="Cao J."/>
            <person name="Shao Z."/>
            <person name="Alain K."/>
            <person name="Jebbar M."/>
        </authorList>
    </citation>
    <scope>NUCLEOTIDE SEQUENCE [LARGE SCALE GENOMIC DNA]</scope>
    <source>
        <strain evidence="8 9">K6013</strain>
    </source>
</reference>
<dbReference type="EMBL" id="MOEN01000006">
    <property type="protein sequence ID" value="OMH40968.1"/>
    <property type="molecule type" value="Genomic_DNA"/>
</dbReference>
<evidence type="ECO:0000256" key="4">
    <source>
        <dbReference type="ARBA" id="ARBA00023014"/>
    </source>
</evidence>
<evidence type="ECO:0000313" key="8">
    <source>
        <dbReference type="EMBL" id="OMH40968.1"/>
    </source>
</evidence>
<keyword evidence="9" id="KW-1185">Reference proteome</keyword>
<dbReference type="OrthoDB" id="9801154at2"/>
<dbReference type="SFLD" id="SFLDG01280">
    <property type="entry name" value="HydE/PylB-like"/>
    <property type="match status" value="1"/>
</dbReference>
<dbReference type="NCBIfam" id="TIGR03956">
    <property type="entry name" value="rSAM_HydE"/>
    <property type="match status" value="1"/>
</dbReference>
<dbReference type="Proteomes" id="UP000187408">
    <property type="component" value="Unassembled WGS sequence"/>
</dbReference>
<dbReference type="Pfam" id="PF04055">
    <property type="entry name" value="Radical_SAM"/>
    <property type="match status" value="1"/>
</dbReference>
<dbReference type="AlphaFoldDB" id="A0A1R1MMB3"/>
<dbReference type="PANTHER" id="PTHR43726">
    <property type="entry name" value="3-METHYLORNITHINE SYNTHASE"/>
    <property type="match status" value="1"/>
</dbReference>
<evidence type="ECO:0000256" key="3">
    <source>
        <dbReference type="ARBA" id="ARBA00023004"/>
    </source>
</evidence>
<dbReference type="InterPro" id="IPR007197">
    <property type="entry name" value="rSAM"/>
</dbReference>
<dbReference type="PIRSF" id="PIRSF004762">
    <property type="entry name" value="CHP00423"/>
    <property type="match status" value="1"/>
</dbReference>
<evidence type="ECO:0000256" key="1">
    <source>
        <dbReference type="ARBA" id="ARBA00022691"/>
    </source>
</evidence>
<feature type="binding site" evidence="6">
    <location>
        <position position="161"/>
    </location>
    <ligand>
        <name>S-adenosyl-L-methionine</name>
        <dbReference type="ChEBI" id="CHEBI:59789"/>
    </ligand>
</feature>
<feature type="binding site" evidence="5">
    <location>
        <position position="49"/>
    </location>
    <ligand>
        <name>[4Fe-4S] cluster</name>
        <dbReference type="ChEBI" id="CHEBI:49883"/>
        <note>4Fe-4S-S-AdoMet</note>
    </ligand>
</feature>
<dbReference type="RefSeq" id="WP_076712578.1">
    <property type="nucleotide sequence ID" value="NZ_MOEN01000006.1"/>
</dbReference>